<dbReference type="AlphaFoldDB" id="A0A915JVZ3"/>
<protein>
    <submittedName>
        <fullName evidence="2">Uncharacterized protein</fullName>
    </submittedName>
</protein>
<sequence length="61" mass="7131">MPAVYTSRATNPAEAECNSFKPAMTEEEKWRKNNKKQKIRDLYIRLLKVNTVSTIDNLINF</sequence>
<evidence type="ECO:0000313" key="2">
    <source>
        <dbReference type="WBParaSite" id="nRc.2.0.1.t30199-RA"/>
    </source>
</evidence>
<dbReference type="Proteomes" id="UP000887565">
    <property type="component" value="Unplaced"/>
</dbReference>
<proteinExistence type="predicted"/>
<dbReference type="WBParaSite" id="nRc.2.0.1.t30199-RA">
    <property type="protein sequence ID" value="nRc.2.0.1.t30199-RA"/>
    <property type="gene ID" value="nRc.2.0.1.g30199"/>
</dbReference>
<accession>A0A915JVZ3</accession>
<reference evidence="2" key="1">
    <citation type="submission" date="2022-11" db="UniProtKB">
        <authorList>
            <consortium name="WormBaseParasite"/>
        </authorList>
    </citation>
    <scope>IDENTIFICATION</scope>
</reference>
<keyword evidence="1" id="KW-1185">Reference proteome</keyword>
<organism evidence="1 2">
    <name type="scientific">Romanomermis culicivorax</name>
    <name type="common">Nematode worm</name>
    <dbReference type="NCBI Taxonomy" id="13658"/>
    <lineage>
        <taxon>Eukaryota</taxon>
        <taxon>Metazoa</taxon>
        <taxon>Ecdysozoa</taxon>
        <taxon>Nematoda</taxon>
        <taxon>Enoplea</taxon>
        <taxon>Dorylaimia</taxon>
        <taxon>Mermithida</taxon>
        <taxon>Mermithoidea</taxon>
        <taxon>Mermithidae</taxon>
        <taxon>Romanomermis</taxon>
    </lineage>
</organism>
<name>A0A915JVZ3_ROMCU</name>
<evidence type="ECO:0000313" key="1">
    <source>
        <dbReference type="Proteomes" id="UP000887565"/>
    </source>
</evidence>